<dbReference type="EMBL" id="ACPB03007272">
    <property type="status" value="NOT_ANNOTATED_CDS"/>
    <property type="molecule type" value="Genomic_DNA"/>
</dbReference>
<evidence type="ECO:0000313" key="2">
    <source>
        <dbReference type="EnsemblMetazoa" id="RPRC001761-PA"/>
    </source>
</evidence>
<keyword evidence="3" id="KW-1185">Reference proteome</keyword>
<evidence type="ECO:0000256" key="1">
    <source>
        <dbReference type="SAM" id="MobiDB-lite"/>
    </source>
</evidence>
<dbReference type="HOGENOM" id="CLU_2267045_0_0_1"/>
<organism evidence="2 3">
    <name type="scientific">Rhodnius prolixus</name>
    <name type="common">Triatomid bug</name>
    <dbReference type="NCBI Taxonomy" id="13249"/>
    <lineage>
        <taxon>Eukaryota</taxon>
        <taxon>Metazoa</taxon>
        <taxon>Ecdysozoa</taxon>
        <taxon>Arthropoda</taxon>
        <taxon>Hexapoda</taxon>
        <taxon>Insecta</taxon>
        <taxon>Pterygota</taxon>
        <taxon>Neoptera</taxon>
        <taxon>Paraneoptera</taxon>
        <taxon>Hemiptera</taxon>
        <taxon>Heteroptera</taxon>
        <taxon>Panheteroptera</taxon>
        <taxon>Cimicomorpha</taxon>
        <taxon>Reduviidae</taxon>
        <taxon>Triatominae</taxon>
        <taxon>Rhodnius</taxon>
    </lineage>
</organism>
<name>T1HCJ7_RHOPR</name>
<reference evidence="2" key="1">
    <citation type="submission" date="2015-05" db="UniProtKB">
        <authorList>
            <consortium name="EnsemblMetazoa"/>
        </authorList>
    </citation>
    <scope>IDENTIFICATION</scope>
</reference>
<dbReference type="AlphaFoldDB" id="T1HCJ7"/>
<dbReference type="EnsemblMetazoa" id="RPRC001761-RA">
    <property type="protein sequence ID" value="RPRC001761-PA"/>
    <property type="gene ID" value="RPRC001761"/>
</dbReference>
<sequence length="103" mass="11444">MVHPKLVVGCLKKRILVVSSLQLAASRGTRGSRLPVPTSETIPYVAEVMGAASYEETLEDEDTSGSNKGRRVQRKLPEPQLTDQDLDPDQLEYTEYQGIFSNH</sequence>
<feature type="region of interest" description="Disordered" evidence="1">
    <location>
        <begin position="56"/>
        <end position="88"/>
    </location>
</feature>
<proteinExistence type="predicted"/>
<protein>
    <submittedName>
        <fullName evidence="2">Uncharacterized protein</fullName>
    </submittedName>
</protein>
<accession>T1HCJ7</accession>
<dbReference type="InParanoid" id="T1HCJ7"/>
<evidence type="ECO:0000313" key="3">
    <source>
        <dbReference type="Proteomes" id="UP000015103"/>
    </source>
</evidence>
<dbReference type="Proteomes" id="UP000015103">
    <property type="component" value="Unassembled WGS sequence"/>
</dbReference>
<dbReference type="VEuPathDB" id="VectorBase:RPRC001761"/>